<proteinExistence type="predicted"/>
<reference evidence="2" key="2">
    <citation type="submission" date="2016-05" db="EMBL/GenBank/DDBJ databases">
        <title>Comparative analysis highlights variable genome content of wheat rusts and divergence of the mating loci.</title>
        <authorList>
            <person name="Cuomo C.A."/>
            <person name="Bakkeren G."/>
            <person name="Szabo L."/>
            <person name="Khalil H."/>
            <person name="Joly D."/>
            <person name="Goldberg J."/>
            <person name="Young S."/>
            <person name="Zeng Q."/>
            <person name="Fellers J."/>
        </authorList>
    </citation>
    <scope>NUCLEOTIDE SEQUENCE [LARGE SCALE GENOMIC DNA]</scope>
    <source>
        <strain evidence="2">1-1 BBBD Race 1</strain>
    </source>
</reference>
<feature type="compositionally biased region" description="Polar residues" evidence="1">
    <location>
        <begin position="247"/>
        <end position="256"/>
    </location>
</feature>
<sequence>MAPLLPSSNLNKTNKQKPVNYLIYQQHQLYRPINLGRTILSASSRNTPLQPKPPKTSTQPSLPSVPGPSHIHAREQTNASDHRPELEQLADDDSRSSDSDLEIICQLLLPPEAYNKSKIAENSIKAAKHIDSHLPDRPRPGSGSDSIYRTLPDDVPRGPEEDALSRPALEDKTEEEVDQLEEDPAADANGELEEAVDSQPDDRNRNLLKDTSSCLSRHSTHDQIKNPRAEPSSEHQTGKEQADAISEPQSGNRLEGSSSQQHSSQPRPKRRRTRPIVGDSSRGAMSPTAPIIIDSDPECFQKHVDANEVVPLLGGLGKSLISPKRGKLISSNLSPVCRGSNEPRPRTSPRVIGSDGLGFNKDIDTVRVVPPVGEVGNSLITTNPGNPIPEQNNEDSKSRAPPNGDPNDSIIRSITPDLDELKFEEAVNLLKQLDSGRFFLNRFGD</sequence>
<feature type="compositionally biased region" description="Acidic residues" evidence="1">
    <location>
        <begin position="172"/>
        <end position="196"/>
    </location>
</feature>
<evidence type="ECO:0000313" key="2">
    <source>
        <dbReference type="EMBL" id="OAV95670.1"/>
    </source>
</evidence>
<evidence type="ECO:0000256" key="1">
    <source>
        <dbReference type="SAM" id="MobiDB-lite"/>
    </source>
</evidence>
<reference evidence="2" key="1">
    <citation type="submission" date="2009-11" db="EMBL/GenBank/DDBJ databases">
        <authorList>
            <consortium name="The Broad Institute Genome Sequencing Platform"/>
            <person name="Ward D."/>
            <person name="Feldgarden M."/>
            <person name="Earl A."/>
            <person name="Young S.K."/>
            <person name="Zeng Q."/>
            <person name="Koehrsen M."/>
            <person name="Alvarado L."/>
            <person name="Berlin A."/>
            <person name="Bochicchio J."/>
            <person name="Borenstein D."/>
            <person name="Chapman S.B."/>
            <person name="Chen Z."/>
            <person name="Engels R."/>
            <person name="Freedman E."/>
            <person name="Gellesch M."/>
            <person name="Goldberg J."/>
            <person name="Griggs A."/>
            <person name="Gujja S."/>
            <person name="Heilman E."/>
            <person name="Heiman D."/>
            <person name="Hepburn T."/>
            <person name="Howarth C."/>
            <person name="Jen D."/>
            <person name="Larson L."/>
            <person name="Lewis B."/>
            <person name="Mehta T."/>
            <person name="Park D."/>
            <person name="Pearson M."/>
            <person name="Roberts A."/>
            <person name="Saif S."/>
            <person name="Shea T."/>
            <person name="Shenoy N."/>
            <person name="Sisk P."/>
            <person name="Stolte C."/>
            <person name="Sykes S."/>
            <person name="Thomson T."/>
            <person name="Walk T."/>
            <person name="White J."/>
            <person name="Yandava C."/>
            <person name="Izard J."/>
            <person name="Baranova O.V."/>
            <person name="Blanton J.M."/>
            <person name="Tanner A.C."/>
            <person name="Dewhirst F.E."/>
            <person name="Haas B."/>
            <person name="Nusbaum C."/>
            <person name="Birren B."/>
        </authorList>
    </citation>
    <scope>NUCLEOTIDE SEQUENCE [LARGE SCALE GENOMIC DNA]</scope>
    <source>
        <strain evidence="2">1-1 BBBD Race 1</strain>
    </source>
</reference>
<feature type="compositionally biased region" description="Basic and acidic residues" evidence="1">
    <location>
        <begin position="130"/>
        <end position="139"/>
    </location>
</feature>
<dbReference type="OrthoDB" id="10650723at2759"/>
<accession>A0A180GSE5</accession>
<protein>
    <submittedName>
        <fullName evidence="2 3">Uncharacterized protein</fullName>
    </submittedName>
</protein>
<feature type="region of interest" description="Disordered" evidence="1">
    <location>
        <begin position="332"/>
        <end position="356"/>
    </location>
</feature>
<feature type="compositionally biased region" description="Basic and acidic residues" evidence="1">
    <location>
        <begin position="72"/>
        <end position="97"/>
    </location>
</feature>
<feature type="compositionally biased region" description="Basic and acidic residues" evidence="1">
    <location>
        <begin position="151"/>
        <end position="171"/>
    </location>
</feature>
<dbReference type="EMBL" id="ADAS02000026">
    <property type="protein sequence ID" value="OAV95670.1"/>
    <property type="molecule type" value="Genomic_DNA"/>
</dbReference>
<feature type="compositionally biased region" description="Polar residues" evidence="1">
    <location>
        <begin position="378"/>
        <end position="391"/>
    </location>
</feature>
<feature type="compositionally biased region" description="Basic and acidic residues" evidence="1">
    <location>
        <begin position="219"/>
        <end position="242"/>
    </location>
</feature>
<dbReference type="EnsemblFungi" id="PTTG_12216-t43_1">
    <property type="protein sequence ID" value="PTTG_12216-t43_1-p1"/>
    <property type="gene ID" value="PTTG_12216"/>
</dbReference>
<name>A0A180GSE5_PUCT1</name>
<keyword evidence="4" id="KW-1185">Reference proteome</keyword>
<feature type="region of interest" description="Disordered" evidence="1">
    <location>
        <begin position="375"/>
        <end position="412"/>
    </location>
</feature>
<reference evidence="3" key="4">
    <citation type="submission" date="2025-05" db="UniProtKB">
        <authorList>
            <consortium name="EnsemblFungi"/>
        </authorList>
    </citation>
    <scope>IDENTIFICATION</scope>
    <source>
        <strain evidence="3">isolate 1-1 / race 1 (BBBD)</strain>
    </source>
</reference>
<dbReference type="Proteomes" id="UP000005240">
    <property type="component" value="Unassembled WGS sequence"/>
</dbReference>
<reference evidence="3 4" key="3">
    <citation type="journal article" date="2017" name="G3 (Bethesda)">
        <title>Comparative analysis highlights variable genome content of wheat rusts and divergence of the mating loci.</title>
        <authorList>
            <person name="Cuomo C.A."/>
            <person name="Bakkeren G."/>
            <person name="Khalil H.B."/>
            <person name="Panwar V."/>
            <person name="Joly D."/>
            <person name="Linning R."/>
            <person name="Sakthikumar S."/>
            <person name="Song X."/>
            <person name="Adiconis X."/>
            <person name="Fan L."/>
            <person name="Goldberg J.M."/>
            <person name="Levin J.Z."/>
            <person name="Young S."/>
            <person name="Zeng Q."/>
            <person name="Anikster Y."/>
            <person name="Bruce M."/>
            <person name="Wang M."/>
            <person name="Yin C."/>
            <person name="McCallum B."/>
            <person name="Szabo L.J."/>
            <person name="Hulbert S."/>
            <person name="Chen X."/>
            <person name="Fellers J.P."/>
        </authorList>
    </citation>
    <scope>NUCLEOTIDE SEQUENCE</scope>
    <source>
        <strain evidence="3">isolate 1-1 / race 1 (BBBD)</strain>
        <strain evidence="4">Isolate 1-1 / race 1 (BBBD)</strain>
    </source>
</reference>
<dbReference type="AlphaFoldDB" id="A0A180GSE5"/>
<organism evidence="2">
    <name type="scientific">Puccinia triticina (isolate 1-1 / race 1 (BBBD))</name>
    <name type="common">Brown leaf rust fungus</name>
    <dbReference type="NCBI Taxonomy" id="630390"/>
    <lineage>
        <taxon>Eukaryota</taxon>
        <taxon>Fungi</taxon>
        <taxon>Dikarya</taxon>
        <taxon>Basidiomycota</taxon>
        <taxon>Pucciniomycotina</taxon>
        <taxon>Pucciniomycetes</taxon>
        <taxon>Pucciniales</taxon>
        <taxon>Pucciniaceae</taxon>
        <taxon>Puccinia</taxon>
    </lineage>
</organism>
<evidence type="ECO:0000313" key="4">
    <source>
        <dbReference type="Proteomes" id="UP000005240"/>
    </source>
</evidence>
<gene>
    <name evidence="2" type="ORF">PTTG_12216</name>
</gene>
<evidence type="ECO:0000313" key="3">
    <source>
        <dbReference type="EnsemblFungi" id="PTTG_12216-t43_1-p1"/>
    </source>
</evidence>
<feature type="compositionally biased region" description="Polar residues" evidence="1">
    <location>
        <begin position="43"/>
        <end position="62"/>
    </location>
</feature>
<dbReference type="VEuPathDB" id="FungiDB:PTTG_12216"/>
<feature type="region of interest" description="Disordered" evidence="1">
    <location>
        <begin position="130"/>
        <end position="292"/>
    </location>
</feature>
<feature type="region of interest" description="Disordered" evidence="1">
    <location>
        <begin position="43"/>
        <end position="97"/>
    </location>
</feature>